<feature type="compositionally biased region" description="Basic residues" evidence="1">
    <location>
        <begin position="57"/>
        <end position="68"/>
    </location>
</feature>
<organism evidence="2 3">
    <name type="scientific">Bugula neritina</name>
    <name type="common">Brown bryozoan</name>
    <name type="synonym">Sertularia neritina</name>
    <dbReference type="NCBI Taxonomy" id="10212"/>
    <lineage>
        <taxon>Eukaryota</taxon>
        <taxon>Metazoa</taxon>
        <taxon>Spiralia</taxon>
        <taxon>Lophotrochozoa</taxon>
        <taxon>Bryozoa</taxon>
        <taxon>Gymnolaemata</taxon>
        <taxon>Cheilostomatida</taxon>
        <taxon>Flustrina</taxon>
        <taxon>Buguloidea</taxon>
        <taxon>Bugulidae</taxon>
        <taxon>Bugula</taxon>
    </lineage>
</organism>
<sequence>MRGVCTSHRPVYPFPDLLTVYQVSPRPSVNGCWHLNRITLDGCMPSHITGRGELSSRGRKKRPWQGSV</sequence>
<comment type="caution">
    <text evidence="2">The sequence shown here is derived from an EMBL/GenBank/DDBJ whole genome shotgun (WGS) entry which is preliminary data.</text>
</comment>
<evidence type="ECO:0000256" key="1">
    <source>
        <dbReference type="SAM" id="MobiDB-lite"/>
    </source>
</evidence>
<reference evidence="2" key="1">
    <citation type="submission" date="2020-06" db="EMBL/GenBank/DDBJ databases">
        <title>Draft genome of Bugula neritina, a colonial animal packing powerful symbionts and potential medicines.</title>
        <authorList>
            <person name="Rayko M."/>
        </authorList>
    </citation>
    <scope>NUCLEOTIDE SEQUENCE [LARGE SCALE GENOMIC DNA]</scope>
    <source>
        <strain evidence="2">Kwan_BN1</strain>
    </source>
</reference>
<accession>A0A7J7JWZ6</accession>
<dbReference type="Proteomes" id="UP000593567">
    <property type="component" value="Unassembled WGS sequence"/>
</dbReference>
<name>A0A7J7JWZ6_BUGNE</name>
<evidence type="ECO:0000313" key="2">
    <source>
        <dbReference type="EMBL" id="KAF6030201.1"/>
    </source>
</evidence>
<proteinExistence type="predicted"/>
<dbReference type="EMBL" id="VXIV02001736">
    <property type="protein sequence ID" value="KAF6030201.1"/>
    <property type="molecule type" value="Genomic_DNA"/>
</dbReference>
<feature type="region of interest" description="Disordered" evidence="1">
    <location>
        <begin position="49"/>
        <end position="68"/>
    </location>
</feature>
<evidence type="ECO:0000313" key="3">
    <source>
        <dbReference type="Proteomes" id="UP000593567"/>
    </source>
</evidence>
<gene>
    <name evidence="2" type="ORF">EB796_011472</name>
</gene>
<keyword evidence="3" id="KW-1185">Reference proteome</keyword>
<dbReference type="AlphaFoldDB" id="A0A7J7JWZ6"/>
<protein>
    <submittedName>
        <fullName evidence="2">Uncharacterized protein</fullName>
    </submittedName>
</protein>